<protein>
    <recommendedName>
        <fullName evidence="4">DUF962 domain-containing protein</fullName>
    </recommendedName>
</protein>
<accession>A0A8J5X2B5</accession>
<reference evidence="2" key="1">
    <citation type="submission" date="2021-05" db="EMBL/GenBank/DDBJ databases">
        <title>The genome of the haptophyte Pavlova lutheri (Diacronema luteri, Pavlovales) - a model for lipid biosynthesis in eukaryotic algae.</title>
        <authorList>
            <person name="Hulatt C.J."/>
            <person name="Posewitz M.C."/>
        </authorList>
    </citation>
    <scope>NUCLEOTIDE SEQUENCE</scope>
    <source>
        <strain evidence="2">NIVA-4/92</strain>
    </source>
</reference>
<dbReference type="AlphaFoldDB" id="A0A8J5X2B5"/>
<dbReference type="Proteomes" id="UP000751190">
    <property type="component" value="Unassembled WGS sequence"/>
</dbReference>
<evidence type="ECO:0008006" key="4">
    <source>
        <dbReference type="Google" id="ProtNLM"/>
    </source>
</evidence>
<dbReference type="Pfam" id="PF06127">
    <property type="entry name" value="Mpo1-like"/>
    <property type="match status" value="1"/>
</dbReference>
<dbReference type="OrthoDB" id="10516337at2759"/>
<evidence type="ECO:0000313" key="2">
    <source>
        <dbReference type="EMBL" id="KAG8459026.1"/>
    </source>
</evidence>
<proteinExistence type="predicted"/>
<feature type="transmembrane region" description="Helical" evidence="1">
    <location>
        <begin position="104"/>
        <end position="126"/>
    </location>
</feature>
<name>A0A8J5X2B5_DIALT</name>
<gene>
    <name evidence="2" type="ORF">KFE25_006571</name>
</gene>
<keyword evidence="1" id="KW-1133">Transmembrane helix</keyword>
<comment type="caution">
    <text evidence="2">The sequence shown here is derived from an EMBL/GenBank/DDBJ whole genome shotgun (WGS) entry which is preliminary data.</text>
</comment>
<dbReference type="InterPro" id="IPR009305">
    <property type="entry name" value="Mpo1-like"/>
</dbReference>
<feature type="transmembrane region" description="Helical" evidence="1">
    <location>
        <begin position="31"/>
        <end position="53"/>
    </location>
</feature>
<feature type="transmembrane region" description="Helical" evidence="1">
    <location>
        <begin position="73"/>
        <end position="97"/>
    </location>
</feature>
<evidence type="ECO:0000313" key="3">
    <source>
        <dbReference type="Proteomes" id="UP000751190"/>
    </source>
</evidence>
<keyword evidence="3" id="KW-1185">Reference proteome</keyword>
<keyword evidence="1" id="KW-0472">Membrane</keyword>
<evidence type="ECO:0000256" key="1">
    <source>
        <dbReference type="SAM" id="Phobius"/>
    </source>
</evidence>
<sequence>MAVGDALARLRAAYASELRLYRAHHACRANWLLHAACVPLEWAACLLALAQLAPRAPWLAQLALGAYVLPLHPPISVALGPAQLALAALVDALGAALPSTRARLAVALCAWCGSWLLQVPVGHWLLERNQPAMVTRLTLNSAILAVPLAWDWGGGEPRGEPSLRGEPQRARGCWNFGCWN</sequence>
<keyword evidence="1" id="KW-0812">Transmembrane</keyword>
<organism evidence="2 3">
    <name type="scientific">Diacronema lutheri</name>
    <name type="common">Unicellular marine alga</name>
    <name type="synonym">Monochrysis lutheri</name>
    <dbReference type="NCBI Taxonomy" id="2081491"/>
    <lineage>
        <taxon>Eukaryota</taxon>
        <taxon>Haptista</taxon>
        <taxon>Haptophyta</taxon>
        <taxon>Pavlovophyceae</taxon>
        <taxon>Pavlovales</taxon>
        <taxon>Pavlovaceae</taxon>
        <taxon>Diacronema</taxon>
    </lineage>
</organism>
<dbReference type="EMBL" id="JAGTXO010000045">
    <property type="protein sequence ID" value="KAG8459026.1"/>
    <property type="molecule type" value="Genomic_DNA"/>
</dbReference>